<sequence>MVGGCLAVTLKAGFLDGILTGFPAFYVALGIARHARLPACTEACHRNE</sequence>
<dbReference type="EMBL" id="SMCS01000002">
    <property type="protein sequence ID" value="TCV95861.1"/>
    <property type="molecule type" value="Genomic_DNA"/>
</dbReference>
<gene>
    <name evidence="1" type="ORF">EC912_102206</name>
</gene>
<accession>A0A4R3YTK0</accession>
<dbReference type="AlphaFoldDB" id="A0A4R3YTK0"/>
<reference evidence="1 2" key="1">
    <citation type="submission" date="2019-03" db="EMBL/GenBank/DDBJ databases">
        <title>Above-ground endophytic microbial communities from plants in different locations in the United States.</title>
        <authorList>
            <person name="Frank C."/>
        </authorList>
    </citation>
    <scope>NUCLEOTIDE SEQUENCE [LARGE SCALE GENOMIC DNA]</scope>
    <source>
        <strain evidence="1 2">LP_13_YM</strain>
    </source>
</reference>
<dbReference type="Proteomes" id="UP000295645">
    <property type="component" value="Unassembled WGS sequence"/>
</dbReference>
<evidence type="ECO:0000313" key="1">
    <source>
        <dbReference type="EMBL" id="TCV95861.1"/>
    </source>
</evidence>
<keyword evidence="2" id="KW-1185">Reference proteome</keyword>
<name>A0A4R3YTK0_9GAMM</name>
<proteinExistence type="predicted"/>
<protein>
    <submittedName>
        <fullName evidence="1">Uncharacterized protein</fullName>
    </submittedName>
</protein>
<organism evidence="1 2">
    <name type="scientific">Luteibacter rhizovicinus</name>
    <dbReference type="NCBI Taxonomy" id="242606"/>
    <lineage>
        <taxon>Bacteria</taxon>
        <taxon>Pseudomonadati</taxon>
        <taxon>Pseudomonadota</taxon>
        <taxon>Gammaproteobacteria</taxon>
        <taxon>Lysobacterales</taxon>
        <taxon>Rhodanobacteraceae</taxon>
        <taxon>Luteibacter</taxon>
    </lineage>
</organism>
<evidence type="ECO:0000313" key="2">
    <source>
        <dbReference type="Proteomes" id="UP000295645"/>
    </source>
</evidence>
<comment type="caution">
    <text evidence="1">The sequence shown here is derived from an EMBL/GenBank/DDBJ whole genome shotgun (WGS) entry which is preliminary data.</text>
</comment>